<reference evidence="2" key="1">
    <citation type="journal article" date="2008" name="BMC Genomics">
        <title>A conifer genomics resource of 200,000 spruce (Picea spp.) ESTs and 6,464 high-quality, sequence-finished full-length cDNAs for Sitka spruce (Picea sitchensis).</title>
        <authorList>
            <person name="Ralph S.G."/>
            <person name="Chun H.J."/>
            <person name="Kolosova N."/>
            <person name="Cooper D."/>
            <person name="Oddy C."/>
            <person name="Ritland C.E."/>
            <person name="Kirkpatrick R."/>
            <person name="Moore R."/>
            <person name="Barber S."/>
            <person name="Holt R.A."/>
            <person name="Jones S.J."/>
            <person name="Marra M.A."/>
            <person name="Douglas C.J."/>
            <person name="Ritland K."/>
            <person name="Bohlmann J."/>
        </authorList>
    </citation>
    <scope>NUCLEOTIDE SEQUENCE</scope>
    <source>
        <tissue evidence="2">Green portion of the leader tissue</tissue>
    </source>
</reference>
<sequence>MEGKDDLEVPTSNLEDELDRELEELAAIFTHPPSVVTELDRGGGGITCEGEAVTRLSFEFPGWGIDICQDAKRKGAAVTRHTAMLSLEVPHKSVEKSFGEADKPGNGTFVYGMPNEVWMHILTRLNTRDLCSIMQTCRWLHSLASQDEVWLSFHSPTEEEEEEGNKASDANLPRWIKIKSGILSCQMKQRFSYYSKGYDYMRSALNAWWDAGEPDCHYSSKSLHSLICKMTARDWTIIYEAFPVIFSERADRLAGVLLAEFGSAACNVDTCFSKKGKSLQSHWSCMKDLSTSKGMSLSSTSATSHLSSDGFYTRMIEPQDGLVGKEMWQLVLSSWKRYKHWLTLVSAHCQDLNYEVMVERARPAAWSSTPTVYDKGVICFRNQILLRFKIRNALQCGLSWLIGQDALDFASESDVHLLRAVLHILQEVDVADDFTLSSKTHTRAKLKRCFLLNGVASKVLPGRASAIPGQHVYF</sequence>
<dbReference type="Gene3D" id="1.20.1280.50">
    <property type="match status" value="1"/>
</dbReference>
<protein>
    <recommendedName>
        <fullName evidence="1">F-box domain-containing protein</fullName>
    </recommendedName>
</protein>
<accession>A9NW14</accession>
<dbReference type="InterPro" id="IPR001810">
    <property type="entry name" value="F-box_dom"/>
</dbReference>
<dbReference type="SUPFAM" id="SSF74788">
    <property type="entry name" value="Cullin repeat-like"/>
    <property type="match status" value="1"/>
</dbReference>
<dbReference type="AlphaFoldDB" id="A9NW14"/>
<name>A9NW14_PICSI</name>
<dbReference type="InterPro" id="IPR036047">
    <property type="entry name" value="F-box-like_dom_sf"/>
</dbReference>
<dbReference type="InterPro" id="IPR016159">
    <property type="entry name" value="Cullin_repeat-like_dom_sf"/>
</dbReference>
<dbReference type="Pfam" id="PF12937">
    <property type="entry name" value="F-box-like"/>
    <property type="match status" value="1"/>
</dbReference>
<dbReference type="SUPFAM" id="SSF81383">
    <property type="entry name" value="F-box domain"/>
    <property type="match status" value="1"/>
</dbReference>
<evidence type="ECO:0000313" key="2">
    <source>
        <dbReference type="EMBL" id="ABK24825.1"/>
    </source>
</evidence>
<dbReference type="CDD" id="cd22139">
    <property type="entry name" value="F-box_unchar"/>
    <property type="match status" value="1"/>
</dbReference>
<dbReference type="OMA" id="DCHYSSK"/>
<evidence type="ECO:0000259" key="1">
    <source>
        <dbReference type="PROSITE" id="PS50181"/>
    </source>
</evidence>
<organism evidence="2">
    <name type="scientific">Picea sitchensis</name>
    <name type="common">Sitka spruce</name>
    <name type="synonym">Pinus sitchensis</name>
    <dbReference type="NCBI Taxonomy" id="3332"/>
    <lineage>
        <taxon>Eukaryota</taxon>
        <taxon>Viridiplantae</taxon>
        <taxon>Streptophyta</taxon>
        <taxon>Embryophyta</taxon>
        <taxon>Tracheophyta</taxon>
        <taxon>Spermatophyta</taxon>
        <taxon>Pinopsida</taxon>
        <taxon>Pinidae</taxon>
        <taxon>Conifers I</taxon>
        <taxon>Pinales</taxon>
        <taxon>Pinaceae</taxon>
        <taxon>Picea</taxon>
    </lineage>
</organism>
<dbReference type="PROSITE" id="PS50181">
    <property type="entry name" value="FBOX"/>
    <property type="match status" value="1"/>
</dbReference>
<dbReference type="EMBL" id="EF085521">
    <property type="protein sequence ID" value="ABK24825.1"/>
    <property type="molecule type" value="mRNA"/>
</dbReference>
<feature type="domain" description="F-box" evidence="1">
    <location>
        <begin position="107"/>
        <end position="153"/>
    </location>
</feature>
<dbReference type="SMART" id="SM00256">
    <property type="entry name" value="FBOX"/>
    <property type="match status" value="1"/>
</dbReference>
<proteinExistence type="evidence at transcript level"/>